<dbReference type="InterPro" id="IPR050364">
    <property type="entry name" value="Cytochrome_P450_fung"/>
</dbReference>
<evidence type="ECO:0000256" key="8">
    <source>
        <dbReference type="ARBA" id="ARBA00023033"/>
    </source>
</evidence>
<dbReference type="InterPro" id="IPR001128">
    <property type="entry name" value="Cyt_P450"/>
</dbReference>
<feature type="transmembrane region" description="Helical" evidence="11">
    <location>
        <begin position="23"/>
        <end position="43"/>
    </location>
</feature>
<dbReference type="GO" id="GO:0004497">
    <property type="term" value="F:monooxygenase activity"/>
    <property type="evidence" value="ECO:0007669"/>
    <property type="project" value="UniProtKB-KW"/>
</dbReference>
<dbReference type="SUPFAM" id="SSF48264">
    <property type="entry name" value="Cytochrome P450"/>
    <property type="match status" value="1"/>
</dbReference>
<dbReference type="InterPro" id="IPR036396">
    <property type="entry name" value="Cyt_P450_sf"/>
</dbReference>
<feature type="transmembrane region" description="Helical" evidence="11">
    <location>
        <begin position="257"/>
        <end position="280"/>
    </location>
</feature>
<dbReference type="Proteomes" id="UP000636479">
    <property type="component" value="Unassembled WGS sequence"/>
</dbReference>
<evidence type="ECO:0000256" key="6">
    <source>
        <dbReference type="ARBA" id="ARBA00023002"/>
    </source>
</evidence>
<evidence type="ECO:0000256" key="1">
    <source>
        <dbReference type="ARBA" id="ARBA00001971"/>
    </source>
</evidence>
<comment type="pathway">
    <text evidence="2">Secondary metabolite biosynthesis.</text>
</comment>
<proteinExistence type="inferred from homology"/>
<comment type="caution">
    <text evidence="12">The sequence shown here is derived from an EMBL/GenBank/DDBJ whole genome shotgun (WGS) entry which is preliminary data.</text>
</comment>
<keyword evidence="7 9" id="KW-0408">Iron</keyword>
<feature type="transmembrane region" description="Helical" evidence="11">
    <location>
        <begin position="201"/>
        <end position="219"/>
    </location>
</feature>
<evidence type="ECO:0000256" key="10">
    <source>
        <dbReference type="SAM" id="MobiDB-lite"/>
    </source>
</evidence>
<keyword evidence="11" id="KW-0812">Transmembrane</keyword>
<dbReference type="Pfam" id="PF00067">
    <property type="entry name" value="p450"/>
    <property type="match status" value="1"/>
</dbReference>
<dbReference type="Pfam" id="PF06423">
    <property type="entry name" value="GWT1"/>
    <property type="match status" value="1"/>
</dbReference>
<evidence type="ECO:0000256" key="11">
    <source>
        <dbReference type="SAM" id="Phobius"/>
    </source>
</evidence>
<dbReference type="PRINTS" id="PR00463">
    <property type="entry name" value="EP450I"/>
</dbReference>
<feature type="transmembrane region" description="Helical" evidence="11">
    <location>
        <begin position="300"/>
        <end position="321"/>
    </location>
</feature>
<evidence type="ECO:0000256" key="7">
    <source>
        <dbReference type="ARBA" id="ARBA00023004"/>
    </source>
</evidence>
<evidence type="ECO:0000313" key="12">
    <source>
        <dbReference type="EMBL" id="KAF7289950.1"/>
    </source>
</evidence>
<sequence>MQPTEDYNTLKVAFVSGMKGSSILHVNLISLVALASIALYCTVHSRIYGAKNIPFLISWTLLTLPLLLSMTVFATKPILLCIFLLAPAGLIFARSPRRSTGSVLPDSVAGSTRRKKPNSITPVPALTTYRAHMMLMTVLGILAVDFPVFPRALAKCESYGVSLMDLGVGSFVFSNGVVSAIPLLKSPQHLQSPLLPKLGYILRKSVPIIALGGIRVLLVKGTDYPEHETEYGTHWSFFMTLALLPVLQVFLHPLIRVIPVSMLATGVGLVHQLTLSRLGLKEYVRSAPRVDLISANKEGIVSLAGYLSIYLYGLSLGTIVLPPTPKFFPRLLRQRVTPADLTAARQNGKTVIELTSYAIVWWTALGILRFMQIDEGVSRQMANFQYVLWITAFNTSFILAYLLLDITFYPPSSAPKKRPNSESNHFSPEMTVNVISATAPPLLDALNKNGLPVFLLARECWDRNYKSFNADDSRGPVVVHDSAFGLLVCNLWRGVGAEEEQVVVAIYLVFGMRSRISMSSVVQGLGFSLFCCLLALLLKGRRSALPFPPGPSGHGWRGLAIPKQHPYRKFEEWLKEHGPVISFQRGFGQRTVVIGRYQAAVEIMEKEGIHLADRPTSIAAGDTLSGGMRTLLIPQGDRLRKLRKALHAQLRPVVAAKYQPIQQHNAQHHVLDILRDPQNHLIHAQGYATSVILSLTYGKSSRTSSDDPIIQEVSAAQSRLGAALLPGAYLVDEWPMLRYVPGYLSELRRQHQLELKLFTSQLDTVRNRMASDIQSCFAKTILEKQADYGLSYNEVAYLAGSMFGAGSGTSSSAISIVIMAAATHPEAQAAVHKELDAVITPGKCPTFQDEADLVQVTAFYLESYRWRPVSAGGFAHRATQDIIWNGLLIPRGASVYGSHWSIARDPEIFPDPERFDPRRWLTDDGSAVRNDLRVFQFGFGRRVCPGSHVANRSLFINTALLLWAFRISEDEKQPIDTMAFTNTANMHPLPFAVCFEPRRNVAKMTELLSQTP</sequence>
<dbReference type="GO" id="GO:0016705">
    <property type="term" value="F:oxidoreductase activity, acting on paired donors, with incorporation or reduction of molecular oxygen"/>
    <property type="evidence" value="ECO:0007669"/>
    <property type="project" value="InterPro"/>
</dbReference>
<keyword evidence="5 9" id="KW-0479">Metal-binding</keyword>
<comment type="similarity">
    <text evidence="3">Belongs to the cytochrome P450 family.</text>
</comment>
<feature type="binding site" description="axial binding residue" evidence="9">
    <location>
        <position position="944"/>
    </location>
    <ligand>
        <name>heme</name>
        <dbReference type="ChEBI" id="CHEBI:30413"/>
    </ligand>
    <ligandPart>
        <name>Fe</name>
        <dbReference type="ChEBI" id="CHEBI:18248"/>
    </ligandPart>
</feature>
<dbReference type="EMBL" id="JACAZF010000016">
    <property type="protein sequence ID" value="KAF7289950.1"/>
    <property type="molecule type" value="Genomic_DNA"/>
</dbReference>
<keyword evidence="11" id="KW-1133">Transmembrane helix</keyword>
<keyword evidence="11" id="KW-0472">Membrane</keyword>
<keyword evidence="13" id="KW-1185">Reference proteome</keyword>
<dbReference type="RefSeq" id="XP_037213679.1">
    <property type="nucleotide sequence ID" value="XM_037370123.1"/>
</dbReference>
<evidence type="ECO:0000313" key="13">
    <source>
        <dbReference type="Proteomes" id="UP000636479"/>
    </source>
</evidence>
<feature type="transmembrane region" description="Helical" evidence="11">
    <location>
        <begin position="131"/>
        <end position="149"/>
    </location>
</feature>
<dbReference type="GO" id="GO:0016746">
    <property type="term" value="F:acyltransferase activity"/>
    <property type="evidence" value="ECO:0007669"/>
    <property type="project" value="InterPro"/>
</dbReference>
<dbReference type="PANTHER" id="PTHR46300:SF1">
    <property type="entry name" value="P450, PUTATIVE (EUROFUNG)-RELATED"/>
    <property type="match status" value="1"/>
</dbReference>
<feature type="transmembrane region" description="Helical" evidence="11">
    <location>
        <begin position="231"/>
        <end position="251"/>
    </location>
</feature>
<dbReference type="CDD" id="cd11065">
    <property type="entry name" value="CYP64-like"/>
    <property type="match status" value="1"/>
</dbReference>
<dbReference type="InterPro" id="IPR009447">
    <property type="entry name" value="PIGW/GWT1"/>
</dbReference>
<keyword evidence="4 9" id="KW-0349">Heme</keyword>
<keyword evidence="6" id="KW-0560">Oxidoreductase</keyword>
<gene>
    <name evidence="12" type="ORF">MIND_01370200</name>
</gene>
<feature type="transmembrane region" description="Helical" evidence="11">
    <location>
        <begin position="161"/>
        <end position="181"/>
    </location>
</feature>
<organism evidence="12 13">
    <name type="scientific">Mycena indigotica</name>
    <dbReference type="NCBI Taxonomy" id="2126181"/>
    <lineage>
        <taxon>Eukaryota</taxon>
        <taxon>Fungi</taxon>
        <taxon>Dikarya</taxon>
        <taxon>Basidiomycota</taxon>
        <taxon>Agaricomycotina</taxon>
        <taxon>Agaricomycetes</taxon>
        <taxon>Agaricomycetidae</taxon>
        <taxon>Agaricales</taxon>
        <taxon>Marasmiineae</taxon>
        <taxon>Mycenaceae</taxon>
        <taxon>Mycena</taxon>
    </lineage>
</organism>
<accession>A0A8H6S0F6</accession>
<comment type="cofactor">
    <cofactor evidence="1 9">
        <name>heme</name>
        <dbReference type="ChEBI" id="CHEBI:30413"/>
    </cofactor>
</comment>
<feature type="transmembrane region" description="Helical" evidence="11">
    <location>
        <begin position="354"/>
        <end position="371"/>
    </location>
</feature>
<dbReference type="OrthoDB" id="2789670at2759"/>
<dbReference type="UniPathway" id="UPA00196"/>
<dbReference type="Gene3D" id="1.10.630.10">
    <property type="entry name" value="Cytochrome P450"/>
    <property type="match status" value="1"/>
</dbReference>
<dbReference type="PROSITE" id="PS00086">
    <property type="entry name" value="CYTOCHROME_P450"/>
    <property type="match status" value="1"/>
</dbReference>
<evidence type="ECO:0000256" key="4">
    <source>
        <dbReference type="ARBA" id="ARBA00022617"/>
    </source>
</evidence>
<reference evidence="12" key="1">
    <citation type="submission" date="2020-05" db="EMBL/GenBank/DDBJ databases">
        <title>Mycena genomes resolve the evolution of fungal bioluminescence.</title>
        <authorList>
            <person name="Tsai I.J."/>
        </authorList>
    </citation>
    <scope>NUCLEOTIDE SEQUENCE</scope>
    <source>
        <strain evidence="12">171206Taipei</strain>
    </source>
</reference>
<dbReference type="GeneID" id="59352639"/>
<dbReference type="InterPro" id="IPR017972">
    <property type="entry name" value="Cyt_P450_CS"/>
</dbReference>
<dbReference type="GO" id="GO:0005506">
    <property type="term" value="F:iron ion binding"/>
    <property type="evidence" value="ECO:0007669"/>
    <property type="project" value="InterPro"/>
</dbReference>
<evidence type="ECO:0000256" key="3">
    <source>
        <dbReference type="ARBA" id="ARBA00010617"/>
    </source>
</evidence>
<dbReference type="GO" id="GO:0016020">
    <property type="term" value="C:membrane"/>
    <property type="evidence" value="ECO:0007669"/>
    <property type="project" value="InterPro"/>
</dbReference>
<dbReference type="GO" id="GO:0006506">
    <property type="term" value="P:GPI anchor biosynthetic process"/>
    <property type="evidence" value="ECO:0007669"/>
    <property type="project" value="UniProtKB-UniPathway"/>
</dbReference>
<evidence type="ECO:0000256" key="5">
    <source>
        <dbReference type="ARBA" id="ARBA00022723"/>
    </source>
</evidence>
<feature type="transmembrane region" description="Helical" evidence="11">
    <location>
        <begin position="383"/>
        <end position="404"/>
    </location>
</feature>
<evidence type="ECO:0000256" key="9">
    <source>
        <dbReference type="PIRSR" id="PIRSR602401-1"/>
    </source>
</evidence>
<dbReference type="PANTHER" id="PTHR46300">
    <property type="entry name" value="P450, PUTATIVE (EUROFUNG)-RELATED-RELATED"/>
    <property type="match status" value="1"/>
</dbReference>
<keyword evidence="8" id="KW-0503">Monooxygenase</keyword>
<feature type="transmembrane region" description="Helical" evidence="11">
    <location>
        <begin position="55"/>
        <end position="86"/>
    </location>
</feature>
<protein>
    <submittedName>
        <fullName evidence="12">Cytochrome P450</fullName>
    </submittedName>
</protein>
<dbReference type="AlphaFoldDB" id="A0A8H6S0F6"/>
<feature type="region of interest" description="Disordered" evidence="10">
    <location>
        <begin position="97"/>
        <end position="119"/>
    </location>
</feature>
<dbReference type="GO" id="GO:0020037">
    <property type="term" value="F:heme binding"/>
    <property type="evidence" value="ECO:0007669"/>
    <property type="project" value="InterPro"/>
</dbReference>
<evidence type="ECO:0000256" key="2">
    <source>
        <dbReference type="ARBA" id="ARBA00005179"/>
    </source>
</evidence>
<name>A0A8H6S0F6_9AGAR</name>
<dbReference type="InterPro" id="IPR002401">
    <property type="entry name" value="Cyt_P450_E_grp-I"/>
</dbReference>